<reference evidence="1 3" key="1">
    <citation type="journal article" date="2014" name="Genome Announc.">
        <title>Draft Genome Sequence of Bacillus alcalophilus AV1934, a Classic Alkaliphile Isolated from Human Feces in 1934.</title>
        <authorList>
            <person name="Attie O."/>
            <person name="Jayaprakash A."/>
            <person name="Shah H."/>
            <person name="Paulsen I.T."/>
            <person name="Morino M."/>
            <person name="Takahashi Y."/>
            <person name="Narumi I."/>
            <person name="Sachidanandam R."/>
            <person name="Satoh K."/>
            <person name="Ito M."/>
            <person name="Krulwich T.A."/>
        </authorList>
    </citation>
    <scope>NUCLEOTIDE SEQUENCE [LARGE SCALE GENOMIC DNA]</scope>
    <source>
        <strain evidence="1 3">AV1934</strain>
    </source>
</reference>
<dbReference type="Proteomes" id="UP000297014">
    <property type="component" value="Unassembled WGS sequence"/>
</dbReference>
<evidence type="ECO:0000313" key="4">
    <source>
        <dbReference type="Proteomes" id="UP000297014"/>
    </source>
</evidence>
<evidence type="ECO:0000313" key="3">
    <source>
        <dbReference type="Proteomes" id="UP000002754"/>
    </source>
</evidence>
<protein>
    <submittedName>
        <fullName evidence="1">Uncharacterized protein</fullName>
    </submittedName>
</protein>
<dbReference type="EMBL" id="JALP01000191">
    <property type="protein sequence ID" value="THG89950.1"/>
    <property type="molecule type" value="Genomic_DNA"/>
</dbReference>
<organism evidence="1 3">
    <name type="scientific">Alkalihalobacillus alcalophilus ATCC 27647 = CGMCC 1.3604</name>
    <dbReference type="NCBI Taxonomy" id="1218173"/>
    <lineage>
        <taxon>Bacteria</taxon>
        <taxon>Bacillati</taxon>
        <taxon>Bacillota</taxon>
        <taxon>Bacilli</taxon>
        <taxon>Bacillales</taxon>
        <taxon>Bacillaceae</taxon>
        <taxon>Alkalihalobacillus</taxon>
    </lineage>
</organism>
<proteinExistence type="predicted"/>
<dbReference type="AlphaFoldDB" id="A0A094WN79"/>
<dbReference type="Proteomes" id="UP000002754">
    <property type="component" value="Unassembled WGS sequence"/>
</dbReference>
<dbReference type="EMBL" id="ALPT02000012">
    <property type="protein sequence ID" value="KGA98281.1"/>
    <property type="molecule type" value="Genomic_DNA"/>
</dbReference>
<evidence type="ECO:0000313" key="1">
    <source>
        <dbReference type="EMBL" id="KGA98281.1"/>
    </source>
</evidence>
<evidence type="ECO:0000313" key="2">
    <source>
        <dbReference type="EMBL" id="THG89950.1"/>
    </source>
</evidence>
<name>A0A094WN79_ALKAL</name>
<accession>A0A094WN79</accession>
<keyword evidence="3" id="KW-1185">Reference proteome</keyword>
<sequence length="119" mass="14211">MIIYLSEFAKFFSWNEKNRKLELILEWKNGRKLLVKYDTEYNSDNADGFPDSDDPENEEEYYEFQAIAFWCISIINLIGSEDEKFMEEGELFEITPDNSPDLIKDKNENILWKKNQSFS</sequence>
<comment type="caution">
    <text evidence="1">The sequence shown here is derived from an EMBL/GenBank/DDBJ whole genome shotgun (WGS) entry which is preliminary data.</text>
</comment>
<gene>
    <name evidence="2" type="ORF">AJ85_14395</name>
    <name evidence="1" type="ORF">BALCAV_0205050</name>
</gene>
<reference evidence="2 4" key="2">
    <citation type="submission" date="2014-01" db="EMBL/GenBank/DDBJ databases">
        <title>Draft genome sequencing of Bacillus alcalophilus CGMCC 1.3604.</title>
        <authorList>
            <person name="Yang J."/>
            <person name="Diao L."/>
            <person name="Yang S."/>
        </authorList>
    </citation>
    <scope>NUCLEOTIDE SEQUENCE [LARGE SCALE GENOMIC DNA]</scope>
    <source>
        <strain evidence="2 4">CGMCC 1.3604</strain>
    </source>
</reference>
<dbReference type="RefSeq" id="WP_040323627.1">
    <property type="nucleotide sequence ID" value="NZ_ALPT02000012.1"/>
</dbReference>